<dbReference type="Proteomes" id="UP000033774">
    <property type="component" value="Unassembled WGS sequence"/>
</dbReference>
<feature type="transmembrane region" description="Helical" evidence="1">
    <location>
        <begin position="21"/>
        <end position="40"/>
    </location>
</feature>
<organism evidence="3 4">
    <name type="scientific">Elstera litoralis</name>
    <dbReference type="NCBI Taxonomy" id="552518"/>
    <lineage>
        <taxon>Bacteria</taxon>
        <taxon>Pseudomonadati</taxon>
        <taxon>Pseudomonadota</taxon>
        <taxon>Alphaproteobacteria</taxon>
        <taxon>Rhodospirillales</taxon>
        <taxon>Rhodospirillaceae</taxon>
        <taxon>Elstera</taxon>
    </lineage>
</organism>
<reference evidence="3 4" key="1">
    <citation type="submission" date="2015-03" db="EMBL/GenBank/DDBJ databases">
        <title>Draft genome sequence of Elstera litoralis.</title>
        <authorList>
            <person name="Rahalkar M.C."/>
            <person name="Dhakephalkar P.K."/>
            <person name="Pore S.D."/>
            <person name="Arora P."/>
            <person name="Kapse N.G."/>
            <person name="Pandit P.S."/>
        </authorList>
    </citation>
    <scope>NUCLEOTIDE SEQUENCE [LARGE SCALE GENOMIC DNA]</scope>
    <source>
        <strain evidence="3 4">Dia-1</strain>
    </source>
</reference>
<sequence>MTEFSASTASRTGPARGIASPQTCIAGLLLIALAGLAFWLTADLPRGTLRSAGPGMLPQALTVLIALSGVILTITGVMTRGAAMPLWSLRGPLCITLAIACFALTIKPMSLGSLTTPELGLVVAGPLTIFLGGYAAPGARFRPLLLLALTLTPLCMLLFGDMLNLPIPLLPQALAESLFADWSYKGALRLTAAALLSAALAVFLLTRNWEAR</sequence>
<keyword evidence="4" id="KW-1185">Reference proteome</keyword>
<evidence type="ECO:0000313" key="4">
    <source>
        <dbReference type="Proteomes" id="UP000033774"/>
    </source>
</evidence>
<dbReference type="AlphaFoldDB" id="A0A0F3IRH2"/>
<feature type="domain" description="DUF1468" evidence="2">
    <location>
        <begin position="25"/>
        <end position="168"/>
    </location>
</feature>
<feature type="transmembrane region" description="Helical" evidence="1">
    <location>
        <begin position="187"/>
        <end position="206"/>
    </location>
</feature>
<feature type="transmembrane region" description="Helical" evidence="1">
    <location>
        <begin position="89"/>
        <end position="107"/>
    </location>
</feature>
<keyword evidence="1" id="KW-1133">Transmembrane helix</keyword>
<dbReference type="OrthoDB" id="7914375at2"/>
<protein>
    <recommendedName>
        <fullName evidence="2">DUF1468 domain-containing protein</fullName>
    </recommendedName>
</protein>
<keyword evidence="1" id="KW-0472">Membrane</keyword>
<name>A0A0F3IRH2_9PROT</name>
<feature type="transmembrane region" description="Helical" evidence="1">
    <location>
        <begin position="144"/>
        <end position="167"/>
    </location>
</feature>
<proteinExistence type="predicted"/>
<comment type="caution">
    <text evidence="3">The sequence shown here is derived from an EMBL/GenBank/DDBJ whole genome shotgun (WGS) entry which is preliminary data.</text>
</comment>
<dbReference type="RefSeq" id="WP_045776290.1">
    <property type="nucleotide sequence ID" value="NZ_LAJY01000352.1"/>
</dbReference>
<feature type="transmembrane region" description="Helical" evidence="1">
    <location>
        <begin position="119"/>
        <end position="137"/>
    </location>
</feature>
<dbReference type="InterPro" id="IPR009936">
    <property type="entry name" value="DUF1468"/>
</dbReference>
<keyword evidence="1" id="KW-0812">Transmembrane</keyword>
<evidence type="ECO:0000313" key="3">
    <source>
        <dbReference type="EMBL" id="KJV09138.1"/>
    </source>
</evidence>
<feature type="transmembrane region" description="Helical" evidence="1">
    <location>
        <begin position="60"/>
        <end position="77"/>
    </location>
</feature>
<gene>
    <name evidence="3" type="ORF">VZ95_13370</name>
</gene>
<accession>A0A0F3IRH2</accession>
<evidence type="ECO:0000256" key="1">
    <source>
        <dbReference type="SAM" id="Phobius"/>
    </source>
</evidence>
<dbReference type="Pfam" id="PF07331">
    <property type="entry name" value="TctB"/>
    <property type="match status" value="1"/>
</dbReference>
<evidence type="ECO:0000259" key="2">
    <source>
        <dbReference type="Pfam" id="PF07331"/>
    </source>
</evidence>
<dbReference type="EMBL" id="LAJY01000352">
    <property type="protein sequence ID" value="KJV09138.1"/>
    <property type="molecule type" value="Genomic_DNA"/>
</dbReference>